<dbReference type="PANTHER" id="PTHR23509:SF10">
    <property type="entry name" value="LD21067P"/>
    <property type="match status" value="1"/>
</dbReference>
<evidence type="ECO:0000313" key="3">
    <source>
        <dbReference type="EMBL" id="CAG6770225.1"/>
    </source>
</evidence>
<proteinExistence type="predicted"/>
<dbReference type="InterPro" id="IPR037197">
    <property type="entry name" value="WWE_dom_sf"/>
</dbReference>
<feature type="domain" description="WWE" evidence="2">
    <location>
        <begin position="61"/>
        <end position="116"/>
    </location>
</feature>
<dbReference type="InterPro" id="IPR058055">
    <property type="entry name" value="PA-PLA1"/>
</dbReference>
<dbReference type="GO" id="GO:0030134">
    <property type="term" value="C:COPII-coated ER to Golgi transport vesicle"/>
    <property type="evidence" value="ECO:0007669"/>
    <property type="project" value="TreeGrafter"/>
</dbReference>
<feature type="compositionally biased region" description="Polar residues" evidence="1">
    <location>
        <begin position="31"/>
        <end position="50"/>
    </location>
</feature>
<evidence type="ECO:0000256" key="1">
    <source>
        <dbReference type="SAM" id="MobiDB-lite"/>
    </source>
</evidence>
<sequence length="128" mass="14479">MAPPVAPAAELTNYMIVDGNAGDPHYGYDSTLPTIASSESVPQSPSNNGDPSCEFYREVYHHWFFKKITDNKSVWNPFSMADSIRIEEAFVEPSKSQVVWSDGGRYDVTVGERQRNAVYWKEEPTEVR</sequence>
<accession>A0A8D9AQ59</accession>
<dbReference type="Pfam" id="PF02825">
    <property type="entry name" value="WWE"/>
    <property type="match status" value="1"/>
</dbReference>
<reference evidence="3" key="1">
    <citation type="submission" date="2021-05" db="EMBL/GenBank/DDBJ databases">
        <authorList>
            <person name="Alioto T."/>
            <person name="Alioto T."/>
            <person name="Gomez Garrido J."/>
        </authorList>
    </citation>
    <scope>NUCLEOTIDE SEQUENCE</scope>
</reference>
<dbReference type="AlphaFoldDB" id="A0A8D9AQ59"/>
<dbReference type="GO" id="GO:0004620">
    <property type="term" value="F:phospholipase activity"/>
    <property type="evidence" value="ECO:0007669"/>
    <property type="project" value="TreeGrafter"/>
</dbReference>
<dbReference type="SUPFAM" id="SSF117839">
    <property type="entry name" value="WWE domain"/>
    <property type="match status" value="1"/>
</dbReference>
<dbReference type="InterPro" id="IPR004170">
    <property type="entry name" value="WWE_dom"/>
</dbReference>
<protein>
    <submittedName>
        <fullName evidence="3">SEC23-interacting protein</fullName>
    </submittedName>
</protein>
<name>A0A8D9AQ59_9HEMI</name>
<dbReference type="PANTHER" id="PTHR23509">
    <property type="entry name" value="PA-PL1 PHOSPHOLIPASE FAMILY"/>
    <property type="match status" value="1"/>
</dbReference>
<organism evidence="3">
    <name type="scientific">Cacopsylla melanoneura</name>
    <dbReference type="NCBI Taxonomy" id="428564"/>
    <lineage>
        <taxon>Eukaryota</taxon>
        <taxon>Metazoa</taxon>
        <taxon>Ecdysozoa</taxon>
        <taxon>Arthropoda</taxon>
        <taxon>Hexapoda</taxon>
        <taxon>Insecta</taxon>
        <taxon>Pterygota</taxon>
        <taxon>Neoptera</taxon>
        <taxon>Paraneoptera</taxon>
        <taxon>Hemiptera</taxon>
        <taxon>Sternorrhyncha</taxon>
        <taxon>Psylloidea</taxon>
        <taxon>Psyllidae</taxon>
        <taxon>Psyllinae</taxon>
        <taxon>Cacopsylla</taxon>
    </lineage>
</organism>
<evidence type="ECO:0000259" key="2">
    <source>
        <dbReference type="Pfam" id="PF02825"/>
    </source>
</evidence>
<feature type="region of interest" description="Disordered" evidence="1">
    <location>
        <begin position="28"/>
        <end position="50"/>
    </location>
</feature>
<dbReference type="EMBL" id="HBUF01581125">
    <property type="protein sequence ID" value="CAG6770225.1"/>
    <property type="molecule type" value="Transcribed_RNA"/>
</dbReference>